<evidence type="ECO:0008006" key="4">
    <source>
        <dbReference type="Google" id="ProtNLM"/>
    </source>
</evidence>
<dbReference type="InterPro" id="IPR007710">
    <property type="entry name" value="Nucleoside_deoxyribTrfase"/>
</dbReference>
<dbReference type="PANTHER" id="PTHR15364:SF0">
    <property type="entry name" value="2'-DEOXYNUCLEOSIDE 5'-PHOSPHATE N-HYDROLASE 1"/>
    <property type="match status" value="1"/>
</dbReference>
<protein>
    <recommendedName>
        <fullName evidence="4">Nucleoside 2-deoxyribosyltransferase</fullName>
    </recommendedName>
</protein>
<name>A0AA37WBQ1_9PROT</name>
<dbReference type="GO" id="GO:0070694">
    <property type="term" value="F:5-hydroxymethyl-dUMP N-hydrolase activity"/>
    <property type="evidence" value="ECO:0007669"/>
    <property type="project" value="TreeGrafter"/>
</dbReference>
<dbReference type="AlphaFoldDB" id="A0AA37WBQ1"/>
<proteinExistence type="predicted"/>
<sequence>MGLPYQAFFMVGERLGFMSENLIPVYLAGDLVFRSEALALFAKLKSICAEYGLEGVAPFDGQVEARLLPPGRETILAFVCADRDLMDRCAAGLFCIDPFRRSPEMDPGTAVEIGYMMGLGKPMEAYTVDGRLYSEKVEVYWRDILKQDLRKREESDAPSSGSMEDPDGMLVHSEGLLQNGMVEGFIGMAGGQVSIQRDFFLAFRRAAERLSLRLHARG</sequence>
<dbReference type="Gene3D" id="3.40.50.450">
    <property type="match status" value="1"/>
</dbReference>
<reference evidence="3" key="2">
    <citation type="journal article" date="2019" name="Int. J. Syst. Evol. Microbiol.">
        <title>The Global Catalogue of Microorganisms (GCM) 10K type strain sequencing project: providing services to taxonomists for standard genome sequencing and annotation.</title>
        <authorList>
            <consortium name="The Broad Institute Genomics Platform"/>
            <consortium name="The Broad Institute Genome Sequencing Center for Infectious Disease"/>
            <person name="Wu L."/>
            <person name="Ma J."/>
        </authorList>
    </citation>
    <scope>NUCLEOTIDE SEQUENCE [LARGE SCALE GENOMIC DNA]</scope>
    <source>
        <strain evidence="3">NBRC 12467</strain>
    </source>
</reference>
<dbReference type="EMBL" id="BSNZ01000008">
    <property type="protein sequence ID" value="GLQ84621.1"/>
    <property type="molecule type" value="Genomic_DNA"/>
</dbReference>
<organism evidence="1 3">
    <name type="scientific">Gluconobacter sphaericus NBRC 12467</name>
    <dbReference type="NCBI Taxonomy" id="1307951"/>
    <lineage>
        <taxon>Bacteria</taxon>
        <taxon>Pseudomonadati</taxon>
        <taxon>Pseudomonadota</taxon>
        <taxon>Alphaproteobacteria</taxon>
        <taxon>Acetobacterales</taxon>
        <taxon>Acetobacteraceae</taxon>
        <taxon>Gluconobacter</taxon>
    </lineage>
</organism>
<evidence type="ECO:0000313" key="1">
    <source>
        <dbReference type="EMBL" id="GLQ84621.1"/>
    </source>
</evidence>
<dbReference type="PANTHER" id="PTHR15364">
    <property type="entry name" value="2'-DEOXYNUCLEOSIDE 5'-PHOSPHATE N-HYDROLASE 1"/>
    <property type="match status" value="1"/>
</dbReference>
<evidence type="ECO:0000313" key="3">
    <source>
        <dbReference type="Proteomes" id="UP001156708"/>
    </source>
</evidence>
<dbReference type="GO" id="GO:0009159">
    <property type="term" value="P:deoxyribonucleoside monophosphate catabolic process"/>
    <property type="evidence" value="ECO:0007669"/>
    <property type="project" value="TreeGrafter"/>
</dbReference>
<dbReference type="InterPro" id="IPR051239">
    <property type="entry name" value="2'-dNMP_N-hydrolase"/>
</dbReference>
<dbReference type="Pfam" id="PF05014">
    <property type="entry name" value="Nuc_deoxyrib_tr"/>
    <property type="match status" value="1"/>
</dbReference>
<comment type="caution">
    <text evidence="1">The sequence shown here is derived from an EMBL/GenBank/DDBJ whole genome shotgun (WGS) entry which is preliminary data.</text>
</comment>
<reference evidence="1" key="1">
    <citation type="journal article" date="2014" name="Int. J. Syst. Evol. Microbiol.">
        <title>Complete genome sequence of Corynebacterium casei LMG S-19264T (=DSM 44701T), isolated from a smear-ripened cheese.</title>
        <authorList>
            <consortium name="US DOE Joint Genome Institute (JGI-PGF)"/>
            <person name="Walter F."/>
            <person name="Albersmeier A."/>
            <person name="Kalinowski J."/>
            <person name="Ruckert C."/>
        </authorList>
    </citation>
    <scope>NUCLEOTIDE SEQUENCE</scope>
    <source>
        <strain evidence="1">NBRC 12467</strain>
    </source>
</reference>
<dbReference type="SUPFAM" id="SSF52309">
    <property type="entry name" value="N-(deoxy)ribosyltransferase-like"/>
    <property type="match status" value="1"/>
</dbReference>
<evidence type="ECO:0000313" key="2">
    <source>
        <dbReference type="EMBL" id="GLQ85224.1"/>
    </source>
</evidence>
<accession>A0AA37WBQ1</accession>
<reference evidence="1" key="3">
    <citation type="submission" date="2023-01" db="EMBL/GenBank/DDBJ databases">
        <title>Draft genome sequence of Gluconobacter sphaericus strain NBRC 12467.</title>
        <authorList>
            <person name="Sun Q."/>
            <person name="Mori K."/>
        </authorList>
    </citation>
    <scope>NUCLEOTIDE SEQUENCE</scope>
    <source>
        <strain evidence="1">NBRC 12467</strain>
    </source>
</reference>
<dbReference type="EMBL" id="BSNZ01000013">
    <property type="protein sequence ID" value="GLQ85224.1"/>
    <property type="molecule type" value="Genomic_DNA"/>
</dbReference>
<keyword evidence="3" id="KW-1185">Reference proteome</keyword>
<gene>
    <name evidence="1" type="ORF">GCM10007872_15290</name>
    <name evidence="2" type="ORF">GCM10007872_21320</name>
</gene>
<dbReference type="Proteomes" id="UP001156708">
    <property type="component" value="Unassembled WGS sequence"/>
</dbReference>